<name>T1H3B0_MEGSC</name>
<keyword evidence="2" id="KW-1185">Reference proteome</keyword>
<reference evidence="1" key="2">
    <citation type="submission" date="2015-06" db="UniProtKB">
        <authorList>
            <consortium name="EnsemblMetazoa"/>
        </authorList>
    </citation>
    <scope>IDENTIFICATION</scope>
</reference>
<dbReference type="EnsemblMetazoa" id="MESCA010730-RA">
    <property type="protein sequence ID" value="MESCA010730-PA"/>
    <property type="gene ID" value="MESCA010730"/>
</dbReference>
<dbReference type="AlphaFoldDB" id="T1H3B0"/>
<organism evidence="1 2">
    <name type="scientific">Megaselia scalaris</name>
    <name type="common">Humpbacked fly</name>
    <name type="synonym">Phora scalaris</name>
    <dbReference type="NCBI Taxonomy" id="36166"/>
    <lineage>
        <taxon>Eukaryota</taxon>
        <taxon>Metazoa</taxon>
        <taxon>Ecdysozoa</taxon>
        <taxon>Arthropoda</taxon>
        <taxon>Hexapoda</taxon>
        <taxon>Insecta</taxon>
        <taxon>Pterygota</taxon>
        <taxon>Neoptera</taxon>
        <taxon>Endopterygota</taxon>
        <taxon>Diptera</taxon>
        <taxon>Brachycera</taxon>
        <taxon>Muscomorpha</taxon>
        <taxon>Platypezoidea</taxon>
        <taxon>Phoridae</taxon>
        <taxon>Megaseliini</taxon>
        <taxon>Megaselia</taxon>
    </lineage>
</organism>
<evidence type="ECO:0000313" key="2">
    <source>
        <dbReference type="Proteomes" id="UP000015102"/>
    </source>
</evidence>
<sequence length="70" mass="7765">MTRTPVLEIVLRDLSESEGLPKRKSFGVQKQLDVVNAFQANLDKMSAARSLASLHSGRSKVYSDSEETKL</sequence>
<dbReference type="EMBL" id="CAQQ02374328">
    <property type="status" value="NOT_ANNOTATED_CDS"/>
    <property type="molecule type" value="Genomic_DNA"/>
</dbReference>
<protein>
    <submittedName>
        <fullName evidence="1">Uncharacterized protein</fullName>
    </submittedName>
</protein>
<proteinExistence type="predicted"/>
<dbReference type="Proteomes" id="UP000015102">
    <property type="component" value="Unassembled WGS sequence"/>
</dbReference>
<reference evidence="2" key="1">
    <citation type="submission" date="2013-02" db="EMBL/GenBank/DDBJ databases">
        <authorList>
            <person name="Hughes D."/>
        </authorList>
    </citation>
    <scope>NUCLEOTIDE SEQUENCE</scope>
    <source>
        <strain>Durham</strain>
        <strain evidence="2">NC isolate 2 -- Noor lab</strain>
    </source>
</reference>
<evidence type="ECO:0000313" key="1">
    <source>
        <dbReference type="EnsemblMetazoa" id="MESCA010730-PA"/>
    </source>
</evidence>
<accession>T1H3B0</accession>
<dbReference type="HOGENOM" id="CLU_2760684_0_0_1"/>